<organism evidence="2 3">
    <name type="scientific">Spirosoma validum</name>
    <dbReference type="NCBI Taxonomy" id="2771355"/>
    <lineage>
        <taxon>Bacteria</taxon>
        <taxon>Pseudomonadati</taxon>
        <taxon>Bacteroidota</taxon>
        <taxon>Cytophagia</taxon>
        <taxon>Cytophagales</taxon>
        <taxon>Cytophagaceae</taxon>
        <taxon>Spirosoma</taxon>
    </lineage>
</organism>
<feature type="transmembrane region" description="Helical" evidence="1">
    <location>
        <begin position="60"/>
        <end position="85"/>
    </location>
</feature>
<evidence type="ECO:0000256" key="1">
    <source>
        <dbReference type="SAM" id="Phobius"/>
    </source>
</evidence>
<feature type="transmembrane region" description="Helical" evidence="1">
    <location>
        <begin position="404"/>
        <end position="427"/>
    </location>
</feature>
<protein>
    <recommendedName>
        <fullName evidence="4">Oligosaccharide repeat unit polymerase</fullName>
    </recommendedName>
</protein>
<feature type="transmembrane region" description="Helical" evidence="1">
    <location>
        <begin position="186"/>
        <end position="206"/>
    </location>
</feature>
<reference evidence="2" key="1">
    <citation type="submission" date="2020-09" db="EMBL/GenBank/DDBJ databases">
        <authorList>
            <person name="Kim M.K."/>
        </authorList>
    </citation>
    <scope>NUCLEOTIDE SEQUENCE</scope>
    <source>
        <strain evidence="2">BT704</strain>
    </source>
</reference>
<keyword evidence="1" id="KW-0812">Transmembrane</keyword>
<dbReference type="EMBL" id="JACXAA010000001">
    <property type="protein sequence ID" value="MBD2751378.1"/>
    <property type="molecule type" value="Genomic_DNA"/>
</dbReference>
<evidence type="ECO:0000313" key="2">
    <source>
        <dbReference type="EMBL" id="MBD2751378.1"/>
    </source>
</evidence>
<comment type="caution">
    <text evidence="2">The sequence shown here is derived from an EMBL/GenBank/DDBJ whole genome shotgun (WGS) entry which is preliminary data.</text>
</comment>
<feature type="transmembrane region" description="Helical" evidence="1">
    <location>
        <begin position="215"/>
        <end position="234"/>
    </location>
</feature>
<feature type="transmembrane region" description="Helical" evidence="1">
    <location>
        <begin position="240"/>
        <end position="258"/>
    </location>
</feature>
<evidence type="ECO:0008006" key="4">
    <source>
        <dbReference type="Google" id="ProtNLM"/>
    </source>
</evidence>
<proteinExistence type="predicted"/>
<feature type="transmembrane region" description="Helical" evidence="1">
    <location>
        <begin position="105"/>
        <end position="122"/>
    </location>
</feature>
<evidence type="ECO:0000313" key="3">
    <source>
        <dbReference type="Proteomes" id="UP000653797"/>
    </source>
</evidence>
<sequence>MITTNTGKFIRYTGLAWLSALMTRLCWADFWLICTSVLSLVGGLYGLGNLLKMPAMRVNFFLISAVIIVLASAFGVLFGFVSISLVSHDIWEITIDYAYTTTVDLALAQAYTNTFAIVFWLLGNRLHHSGMIGSVYQDIATCLHDYKRILLMLVVAILICQLYLFTINVVVYGGKDLATEGEPTHPLLALITPLVSVLPFVLAYYARGYFQAGRWVAGMLFIILLLGELNWFFLFGRRSIVYFFILLFAGLGHANVLTGRGIVKNIVPICISLFVILTIADTYHKMRSVYGFQNLQRMNLVDGLTNLKTNTDDEKYDSIRKMNLSVRSAYSSLALGQFVNLFRTTPHEPLAGRILMTSILLATPSDFLINKKSVLAKEALYESSYSLRLTDISETLYLEAFIDFGWFGGFLYAGFIFALFYGIYALARHSNNPLFSLIVSCTSVSLALAMIEVDMITFLANIRTLFVYYLVTRLFFWKTEPRQPSYGMTETSKTILR</sequence>
<keyword evidence="1" id="KW-0472">Membrane</keyword>
<feature type="transmembrane region" description="Helical" evidence="1">
    <location>
        <begin position="434"/>
        <end position="451"/>
    </location>
</feature>
<feature type="transmembrane region" description="Helical" evidence="1">
    <location>
        <begin position="457"/>
        <end position="476"/>
    </location>
</feature>
<dbReference type="RefSeq" id="WP_191037027.1">
    <property type="nucleotide sequence ID" value="NZ_JACXAA010000001.1"/>
</dbReference>
<feature type="transmembrane region" description="Helical" evidence="1">
    <location>
        <begin position="30"/>
        <end position="48"/>
    </location>
</feature>
<feature type="transmembrane region" description="Helical" evidence="1">
    <location>
        <begin position="265"/>
        <end position="283"/>
    </location>
</feature>
<dbReference type="AlphaFoldDB" id="A0A927AX49"/>
<keyword evidence="3" id="KW-1185">Reference proteome</keyword>
<dbReference type="Proteomes" id="UP000653797">
    <property type="component" value="Unassembled WGS sequence"/>
</dbReference>
<name>A0A927AX49_9BACT</name>
<accession>A0A927AX49</accession>
<keyword evidence="1" id="KW-1133">Transmembrane helix</keyword>
<feature type="transmembrane region" description="Helical" evidence="1">
    <location>
        <begin position="149"/>
        <end position="174"/>
    </location>
</feature>
<gene>
    <name evidence="2" type="ORF">IC230_00625</name>
</gene>